<dbReference type="Pfam" id="PF03256">
    <property type="entry name" value="ANAPC10"/>
    <property type="match status" value="1"/>
</dbReference>
<dbReference type="InterPro" id="IPR008979">
    <property type="entry name" value="Galactose-bd-like_sf"/>
</dbReference>
<dbReference type="CDD" id="cd20347">
    <property type="entry name" value="BRcat_RBR_CUL9"/>
    <property type="match status" value="1"/>
</dbReference>
<evidence type="ECO:0000256" key="3">
    <source>
        <dbReference type="ARBA" id="ARBA00022490"/>
    </source>
</evidence>
<evidence type="ECO:0000256" key="6">
    <source>
        <dbReference type="ARBA" id="ARBA00022723"/>
    </source>
</evidence>
<dbReference type="Gene3D" id="3.30.40.10">
    <property type="entry name" value="Zinc/RING finger domain, C3HC4 (zinc finger)"/>
    <property type="match status" value="1"/>
</dbReference>
<dbReference type="Proteomes" id="UP000515145">
    <property type="component" value="Chromosome 15"/>
</dbReference>
<dbReference type="InterPro" id="IPR021097">
    <property type="entry name" value="CPH_domain"/>
</dbReference>
<dbReference type="InterPro" id="IPR036317">
    <property type="entry name" value="Cullin_homology_sf"/>
</dbReference>
<dbReference type="Gene3D" id="3.30.230.130">
    <property type="entry name" value="Cullin, Chain C, Domain 2"/>
    <property type="match status" value="1"/>
</dbReference>
<dbReference type="InterPro" id="IPR036390">
    <property type="entry name" value="WH_DNA-bd_sf"/>
</dbReference>
<feature type="compositionally biased region" description="Low complexity" evidence="14">
    <location>
        <begin position="367"/>
        <end position="379"/>
    </location>
</feature>
<dbReference type="UniPathway" id="UPA00143"/>
<dbReference type="InterPro" id="IPR013083">
    <property type="entry name" value="Znf_RING/FYVE/PHD"/>
</dbReference>
<evidence type="ECO:0000313" key="19">
    <source>
        <dbReference type="Proteomes" id="UP000515145"/>
    </source>
</evidence>
<evidence type="ECO:0000256" key="9">
    <source>
        <dbReference type="ARBA" id="ARBA00022786"/>
    </source>
</evidence>
<dbReference type="InterPro" id="IPR014722">
    <property type="entry name" value="Rib_uL2_dom2"/>
</dbReference>
<dbReference type="InterPro" id="IPR047561">
    <property type="entry name" value="BRcat_RBR_CUL9"/>
</dbReference>
<evidence type="ECO:0000256" key="13">
    <source>
        <dbReference type="PROSITE-ProRule" id="PRU00330"/>
    </source>
</evidence>
<feature type="region of interest" description="Disordered" evidence="14">
    <location>
        <begin position="154"/>
        <end position="185"/>
    </location>
</feature>
<evidence type="ECO:0000259" key="18">
    <source>
        <dbReference type="PROSITE" id="PS51873"/>
    </source>
</evidence>
<dbReference type="OrthoDB" id="1431934at2759"/>
<keyword evidence="11" id="KW-0832">Ubl conjugation</keyword>
<evidence type="ECO:0000256" key="7">
    <source>
        <dbReference type="ARBA" id="ARBA00022737"/>
    </source>
</evidence>
<feature type="region of interest" description="Disordered" evidence="14">
    <location>
        <begin position="99"/>
        <end position="129"/>
    </location>
</feature>
<dbReference type="Gene3D" id="1.10.10.10">
    <property type="entry name" value="Winged helix-like DNA-binding domain superfamily/Winged helix DNA-binding domain"/>
    <property type="match status" value="1"/>
</dbReference>
<evidence type="ECO:0000256" key="12">
    <source>
        <dbReference type="PROSITE-ProRule" id="PRU00175"/>
    </source>
</evidence>
<dbReference type="PROSITE" id="PS50089">
    <property type="entry name" value="ZF_RING_2"/>
    <property type="match status" value="2"/>
</dbReference>
<keyword evidence="8 12" id="KW-0863">Zinc-finger</keyword>
<dbReference type="SMART" id="SM00647">
    <property type="entry name" value="IBR"/>
    <property type="match status" value="2"/>
</dbReference>
<dbReference type="PROSITE" id="PS51873">
    <property type="entry name" value="TRIAD"/>
    <property type="match status" value="1"/>
</dbReference>
<dbReference type="InterPro" id="IPR017907">
    <property type="entry name" value="Znf_RING_CS"/>
</dbReference>
<dbReference type="InterPro" id="IPR016158">
    <property type="entry name" value="Cullin_homology"/>
</dbReference>
<dbReference type="Gene3D" id="1.20.120.1750">
    <property type="match status" value="1"/>
</dbReference>
<dbReference type="PANTHER" id="PTHR22771:SF4">
    <property type="entry name" value="CULLIN 7-RELATED"/>
    <property type="match status" value="1"/>
</dbReference>
<dbReference type="Pfam" id="PF22191">
    <property type="entry name" value="IBR_1"/>
    <property type="match status" value="1"/>
</dbReference>
<dbReference type="SUPFAM" id="SSF75632">
    <property type="entry name" value="Cullin homology domain"/>
    <property type="match status" value="1"/>
</dbReference>
<dbReference type="GO" id="GO:0005737">
    <property type="term" value="C:cytoplasm"/>
    <property type="evidence" value="ECO:0007669"/>
    <property type="project" value="UniProtKB-SubCell"/>
</dbReference>
<evidence type="ECO:0000256" key="2">
    <source>
        <dbReference type="ARBA" id="ARBA00004906"/>
    </source>
</evidence>
<dbReference type="InterPro" id="IPR044066">
    <property type="entry name" value="TRIAD_supradom"/>
</dbReference>
<dbReference type="InterPro" id="IPR002867">
    <property type="entry name" value="IBR_dom"/>
</dbReference>
<dbReference type="Gene3D" id="2.30.30.30">
    <property type="match status" value="1"/>
</dbReference>
<dbReference type="InterPro" id="IPR001841">
    <property type="entry name" value="Znf_RING"/>
</dbReference>
<evidence type="ECO:0000256" key="1">
    <source>
        <dbReference type="ARBA" id="ARBA00004496"/>
    </source>
</evidence>
<comment type="subcellular location">
    <subcellularLocation>
        <location evidence="1">Cytoplasm</location>
    </subcellularLocation>
</comment>
<dbReference type="GO" id="GO:0006511">
    <property type="term" value="P:ubiquitin-dependent protein catabolic process"/>
    <property type="evidence" value="ECO:0007669"/>
    <property type="project" value="InterPro"/>
</dbReference>
<dbReference type="Pfam" id="PF10557">
    <property type="entry name" value="Cullin_Nedd8"/>
    <property type="match status" value="1"/>
</dbReference>
<feature type="compositionally biased region" description="Polar residues" evidence="14">
    <location>
        <begin position="2551"/>
        <end position="2570"/>
    </location>
</feature>
<organism evidence="19 20">
    <name type="scientific">Parambassis ranga</name>
    <name type="common">Indian glassy fish</name>
    <dbReference type="NCBI Taxonomy" id="210632"/>
    <lineage>
        <taxon>Eukaryota</taxon>
        <taxon>Metazoa</taxon>
        <taxon>Chordata</taxon>
        <taxon>Craniata</taxon>
        <taxon>Vertebrata</taxon>
        <taxon>Euteleostomi</taxon>
        <taxon>Actinopterygii</taxon>
        <taxon>Neopterygii</taxon>
        <taxon>Teleostei</taxon>
        <taxon>Neoteleostei</taxon>
        <taxon>Acanthomorphata</taxon>
        <taxon>Ovalentaria</taxon>
        <taxon>Ambassidae</taxon>
        <taxon>Parambassis</taxon>
    </lineage>
</organism>
<dbReference type="CTD" id="23113"/>
<dbReference type="InParanoid" id="A0A6P7JQ99"/>
<feature type="compositionally biased region" description="Low complexity" evidence="14">
    <location>
        <begin position="1571"/>
        <end position="1586"/>
    </location>
</feature>
<dbReference type="Gene3D" id="1.20.1310.10">
    <property type="entry name" value="Cullin Repeats"/>
    <property type="match status" value="1"/>
</dbReference>
<feature type="compositionally biased region" description="Acidic residues" evidence="14">
    <location>
        <begin position="2596"/>
        <end position="2639"/>
    </location>
</feature>
<keyword evidence="6" id="KW-0479">Metal-binding</keyword>
<evidence type="ECO:0000259" key="15">
    <source>
        <dbReference type="PROSITE" id="PS50069"/>
    </source>
</evidence>
<gene>
    <name evidence="20" type="primary">cul9</name>
</gene>
<dbReference type="InterPro" id="IPR055486">
    <property type="entry name" value="CUL7/CUL9_N"/>
</dbReference>
<dbReference type="InterPro" id="IPR011989">
    <property type="entry name" value="ARM-like"/>
</dbReference>
<dbReference type="SUPFAM" id="SSF57850">
    <property type="entry name" value="RING/U-box"/>
    <property type="match status" value="2"/>
</dbReference>
<comment type="similarity">
    <text evidence="13">Belongs to the cullin family.</text>
</comment>
<dbReference type="CDD" id="cd20359">
    <property type="entry name" value="Rcat_RBR_CUL9"/>
    <property type="match status" value="1"/>
</dbReference>
<evidence type="ECO:0000256" key="14">
    <source>
        <dbReference type="SAM" id="MobiDB-lite"/>
    </source>
</evidence>
<dbReference type="Gene3D" id="2.60.120.260">
    <property type="entry name" value="Galactose-binding domain-like"/>
    <property type="match status" value="1"/>
</dbReference>
<dbReference type="SUPFAM" id="SSF63748">
    <property type="entry name" value="Tudor/PWWP/MBT"/>
    <property type="match status" value="1"/>
</dbReference>
<keyword evidence="7" id="KW-0677">Repeat</keyword>
<dbReference type="GeneID" id="114447113"/>
<proteinExistence type="inferred from homology"/>
<feature type="compositionally biased region" description="Basic and acidic residues" evidence="14">
    <location>
        <begin position="2640"/>
        <end position="2649"/>
    </location>
</feature>
<name>A0A6P7JQ99_9TELE</name>
<dbReference type="RefSeq" id="XP_028278983.1">
    <property type="nucleotide sequence ID" value="XM_028423182.1"/>
</dbReference>
<dbReference type="PANTHER" id="PTHR22771">
    <property type="entry name" value="CULLIN AND GALACTOSE-BINDING DOMAIN-CONTAINING"/>
    <property type="match status" value="1"/>
</dbReference>
<accession>A0A6P7JQ99</accession>
<evidence type="ECO:0000256" key="5">
    <source>
        <dbReference type="ARBA" id="ARBA00022679"/>
    </source>
</evidence>
<evidence type="ECO:0000256" key="11">
    <source>
        <dbReference type="ARBA" id="ARBA00022843"/>
    </source>
</evidence>
<keyword evidence="3" id="KW-0963">Cytoplasm</keyword>
<dbReference type="Pfam" id="PF26557">
    <property type="entry name" value="Cullin_AB"/>
    <property type="match status" value="1"/>
</dbReference>
<feature type="domain" description="RING-type" evidence="16">
    <location>
        <begin position="2185"/>
        <end position="2233"/>
    </location>
</feature>
<feature type="region of interest" description="Disordered" evidence="14">
    <location>
        <begin position="412"/>
        <end position="436"/>
    </location>
</feature>
<dbReference type="Pfam" id="PF01485">
    <property type="entry name" value="IBR"/>
    <property type="match status" value="1"/>
</dbReference>
<evidence type="ECO:0000259" key="16">
    <source>
        <dbReference type="PROSITE" id="PS50089"/>
    </source>
</evidence>
<protein>
    <submittedName>
        <fullName evidence="20">Cullin-9</fullName>
    </submittedName>
</protein>
<keyword evidence="19" id="KW-1185">Reference proteome</keyword>
<dbReference type="SUPFAM" id="SSF48371">
    <property type="entry name" value="ARM repeat"/>
    <property type="match status" value="1"/>
</dbReference>
<feature type="region of interest" description="Disordered" evidence="14">
    <location>
        <begin position="730"/>
        <end position="769"/>
    </location>
</feature>
<feature type="compositionally biased region" description="Basic and acidic residues" evidence="14">
    <location>
        <begin position="1556"/>
        <end position="1570"/>
    </location>
</feature>
<dbReference type="InterPro" id="IPR056405">
    <property type="entry name" value="ARM_CUL7_CUL9"/>
</dbReference>
<evidence type="ECO:0000256" key="10">
    <source>
        <dbReference type="ARBA" id="ARBA00022833"/>
    </source>
</evidence>
<feature type="region of interest" description="Disordered" evidence="14">
    <location>
        <begin position="1"/>
        <end position="43"/>
    </location>
</feature>
<dbReference type="InterPro" id="IPR019559">
    <property type="entry name" value="Cullin_neddylation_domain"/>
</dbReference>
<dbReference type="GO" id="GO:0008270">
    <property type="term" value="F:zinc ion binding"/>
    <property type="evidence" value="ECO:0007669"/>
    <property type="project" value="UniProtKB-KW"/>
</dbReference>
<feature type="domain" description="DOC" evidence="17">
    <location>
        <begin position="1246"/>
        <end position="1425"/>
    </location>
</feature>
<dbReference type="InterPro" id="IPR036388">
    <property type="entry name" value="WH-like_DNA-bd_sf"/>
</dbReference>
<dbReference type="InterPro" id="IPR045093">
    <property type="entry name" value="Cullin"/>
</dbReference>
<feature type="region of interest" description="Disordered" evidence="14">
    <location>
        <begin position="1543"/>
        <end position="1586"/>
    </location>
</feature>
<feature type="region of interest" description="Disordered" evidence="14">
    <location>
        <begin position="357"/>
        <end position="383"/>
    </location>
</feature>
<keyword evidence="9" id="KW-0833">Ubl conjugation pathway</keyword>
<dbReference type="PROSITE" id="PS00518">
    <property type="entry name" value="ZF_RING_1"/>
    <property type="match status" value="1"/>
</dbReference>
<evidence type="ECO:0000256" key="8">
    <source>
        <dbReference type="ARBA" id="ARBA00022771"/>
    </source>
</evidence>
<comment type="pathway">
    <text evidence="2">Protein modification; protein ubiquitination.</text>
</comment>
<dbReference type="Pfam" id="PF11515">
    <property type="entry name" value="Cul7"/>
    <property type="match status" value="1"/>
</dbReference>
<dbReference type="Pfam" id="PF23168">
    <property type="entry name" value="CUL7_CUL9_N"/>
    <property type="match status" value="1"/>
</dbReference>
<feature type="domain" description="RING-type" evidence="18">
    <location>
        <begin position="2181"/>
        <end position="2399"/>
    </location>
</feature>
<dbReference type="Pfam" id="PF24742">
    <property type="entry name" value="ARM_CUL7_CUL9"/>
    <property type="match status" value="1"/>
</dbReference>
<evidence type="ECO:0000313" key="20">
    <source>
        <dbReference type="RefSeq" id="XP_028278983.1"/>
    </source>
</evidence>
<dbReference type="InterPro" id="IPR004939">
    <property type="entry name" value="APC_su10/DOC_dom"/>
</dbReference>
<dbReference type="GO" id="GO:0031625">
    <property type="term" value="F:ubiquitin protein ligase binding"/>
    <property type="evidence" value="ECO:0007669"/>
    <property type="project" value="InterPro"/>
</dbReference>
<keyword evidence="4" id="KW-1017">Isopeptide bond</keyword>
<feature type="domain" description="Cullin family profile" evidence="15">
    <location>
        <begin position="1667"/>
        <end position="1918"/>
    </location>
</feature>
<dbReference type="GO" id="GO:0016567">
    <property type="term" value="P:protein ubiquitination"/>
    <property type="evidence" value="ECO:0007669"/>
    <property type="project" value="UniProtKB-UniPathway"/>
</dbReference>
<evidence type="ECO:0000259" key="17">
    <source>
        <dbReference type="PROSITE" id="PS51284"/>
    </source>
</evidence>
<dbReference type="InterPro" id="IPR059120">
    <property type="entry name" value="Cullin-like_AB"/>
</dbReference>
<keyword evidence="10" id="KW-0862">Zinc</keyword>
<dbReference type="SMART" id="SM00884">
    <property type="entry name" value="Cullin_Nedd8"/>
    <property type="match status" value="1"/>
</dbReference>
<dbReference type="Gene3D" id="1.25.10.10">
    <property type="entry name" value="Leucine-rich Repeat Variant"/>
    <property type="match status" value="1"/>
</dbReference>
<dbReference type="SUPFAM" id="SSF49785">
    <property type="entry name" value="Galactose-binding domain-like"/>
    <property type="match status" value="1"/>
</dbReference>
<dbReference type="InterPro" id="IPR016024">
    <property type="entry name" value="ARM-type_fold"/>
</dbReference>
<feature type="compositionally biased region" description="Low complexity" evidence="14">
    <location>
        <begin position="99"/>
        <end position="108"/>
    </location>
</feature>
<dbReference type="SUPFAM" id="SSF46785">
    <property type="entry name" value="Winged helix' DNA-binding domain"/>
    <property type="match status" value="1"/>
</dbReference>
<feature type="compositionally biased region" description="Acidic residues" evidence="14">
    <location>
        <begin position="756"/>
        <end position="769"/>
    </location>
</feature>
<dbReference type="SMART" id="SM01337">
    <property type="entry name" value="APC10"/>
    <property type="match status" value="1"/>
</dbReference>
<dbReference type="PROSITE" id="PS50069">
    <property type="entry name" value="CULLIN_2"/>
    <property type="match status" value="1"/>
</dbReference>
<evidence type="ECO:0000256" key="4">
    <source>
        <dbReference type="ARBA" id="ARBA00022499"/>
    </source>
</evidence>
<reference evidence="20" key="1">
    <citation type="submission" date="2025-08" db="UniProtKB">
        <authorList>
            <consortium name="RefSeq"/>
        </authorList>
    </citation>
    <scope>IDENTIFICATION</scope>
</reference>
<sequence>MRIQQYGPPVDSEKTNRSRLGNDTLGRKRKQRSRGTETRGHACDSAATMVGERRNGNLLVQLGPRLQAYPEELIRQRRTHDGQTEYLIRWCLVTIDDGSSSGGAASEAGGTGGGVSGVGGSSSSTSGETKPENILMWMSTEDVYANCPTLLGKRKTDSQRPLQQESQQGGEVVEGDPRGGSEFPTDVTFDEVELSDMKEDVKNLVCRARKQMAKKSDFSINIMHTIHVLSAYASIGSLVGVFKETGALNLLMELLCNKETQTRRSAGKMLRALASHDAGSRAYVLLSLSQQDGIEQHMDFDNRYTLLELFAETTSSEEHGISFEGIHLPQIPGKLLFSLVKRYLCVTSLMDKLNTAGAESTSDRQDASPSPATSSSGTTHQTEHLRIQREFDFTMAMANLISELVRVMGWDRNRQPPDGSAHHPGGGGALGGEEQREEASCPVFRSIFQPRFCTSPVTVSVSSPIVGPAATPPKKKAGAAFKTRSDFASRSAYVEYVQDNLKSGMMVRMLEDYEEVCARDEGEFRYSNDGSPPVQVYWYSLSRTYWVHWHMVEILGNGSGSQAEKETQEKASNLTETLKLSAVSQTFFSKPPGGLYSLPYLPETQQVEASALSRAEWWEVLFFVKKLDPMQQQEVNSILLQSLDDQEAELDDSSLISLSIPGDVAKKLLHYLKQKLPSSCLGDLLCSHAFSKHYLRRGGGSLEDEELLAEPNLGGGAQTFSSSSALASSSSSAMGSVSKKAKKEVPVDPGSGSSETESELPTEDDSWYPDDLEDKMKVFNNPRVQGKKTVLEKLGEVVDILKKGGSGSDQAQQLAAVLFITRLLEEKGTQEKNSMRSDSAQTIRDKVLKLLVELLSSSSKDVVISTLRLAHLLMLKYEWRVSFATEGGVKAVLSCMQEYAAVTHVQQLALATLKVITGASKHDLRSVGSSLPLSESGTQMMLEIFASIGSATPEGSRGLLGAIPAAIDLMLKTKGCMLSVRNGLLVIIMLISNHKSLAEQLVACDVTTVLRKCLSLSRAETMLAIIALNHISMVHRLDSKDCREQLDFKDKELQMLVVSLKEMTATKEVIQTLEQLLCDDASQLEEERNQVTHSRDTYQDLVRLTEQHRADRAVQLSILRILNKFLDNYQEDVLPWHESIEPCLSSMTAFINEREVVQQFIRFLYRLASLNKDYAVVMCRLGTKEALVKALDKHSTNLLLVTELRDLITDCEKYASLYKKMTTSVLAGCIQMVLGQIEEHRRSHQPINIPFFDVFLRNLCQGSSVELKEDKCWEKVEVSSNHHRANKLTDKNPKTYWESNGCTGSHFINIYMHKGVVVRELAIQVASEDSSYMPARVLVLGGDDPTNINTELNTVNVAPSAGRVILLENMTRFWSIIQIRIKRCQQGGIDTRVHGFEVLGPKPTFWPVFKEQLCCRTYLFYSTKAHTWCQEVMEDKTQLLQLFNKLNSALRHEQMFADRFLPDAEAAEALGRTCWEALITPIVHSITLSESSAHSPLSWLLSEYLDNAESARRCKSRAAIFNSRVRRLTHLLVHVDTSQLDGEELKPPVKSKGLNRSKELKNGKEGKNKEAAATSSSSSSSAKPKVKSSSSIAGIALCWQGVVQRQVKKFLESSCSLPDFVERYRALYLRLKNAMEELFGQQTAFVLALRHGFSAALLQLSILRAMHVSERFAQYIDQMIQASRGGSGSVETLERLQQFLEPMLFLSGLELANTFEHFYRYYLGDRLLAQGNVWLESAVIDQIGSCFPSRFPQQMLKNLSESAELQQEFHLYQLQQLDRRLQEHNQMMEEEWAESEEEAEVQVLVLSPRCWAVSSLCYLDEPAKHFPAELCSYLNQFTQFYSHSQSMYGLSHSKPRRLQWTWLGHAELRFGCATLHVSTLQMFILLQFNSQQEVEVGALLQTTGVSAPVLLHALLPLISEGGPLTCSQPDEPLSGVLRLNQQVVSHSQGGVPTSIQLLPRQTYLNVDEDAAGTLERKRNYIYCLIVHIMKQEKEMHIDNLVFKVLDSCQKKEASRSPGTGRFSCSTGDVLSCIMHVISRGCIRRNEDNPHIVEFLPEDPTTPQKGHAQFSFSRADVRKDSADSRADISLMAAPQQFDDGVLDAVLFSMGRTMTQEEVRQLMQRTVQQVSGTLSLDLDRAEHLLVHCKWNVDLLVQRYTDDAETLIMAAGLKSRNPQPPPSPSSTCPVCLSPRTSTMEAAPSLSCLHYCCQSCWQEYLTARIEQNLVMNCNCPITDCQAQPTSQFFLTILTDKDTIAKYENALLRGYVECCSNLTWCTNPQGCDQILCKENMGSMGTCSKCCWSSCFSCNFPEAHYPASCSHMSQWMDDGGYYEGMSMEAQSKHLAKLISKRCPSCQAQIEKNEGCLHMTCAKCNHGFCWRCLKPWKPTHKDYYNCSAMVSKAARQEKKFQDYNERCTFHHQAKDFAINLENKVSSINEALQMKSLTFVIDACKVLAQARKVLAYSCVYSYYNQETEKMDVMEQQTEALDLHTNALQILLEETLLQCTDLASCVRLLKPEHLNTGLELIRRIRERLLAILQHSTQDFRVGYQSKNSQEPECTQASNLSNHTDANKVSKLGRTLDSGDSDNNNYTGEDGGEEAEDDDDDEYDEEYVPEWHEDYDEDDIDEDDFFSDDDESENLERDFSPFD</sequence>
<dbReference type="PROSITE" id="PS51284">
    <property type="entry name" value="DOC"/>
    <property type="match status" value="1"/>
</dbReference>
<feature type="compositionally biased region" description="Gly residues" evidence="14">
    <location>
        <begin position="109"/>
        <end position="120"/>
    </location>
</feature>
<keyword evidence="5" id="KW-0808">Transferase</keyword>
<dbReference type="GO" id="GO:0016740">
    <property type="term" value="F:transferase activity"/>
    <property type="evidence" value="ECO:0007669"/>
    <property type="project" value="UniProtKB-KW"/>
</dbReference>
<dbReference type="InterPro" id="IPR047560">
    <property type="entry name" value="Rcat_RBR_CUL9"/>
</dbReference>
<feature type="region of interest" description="Disordered" evidence="14">
    <location>
        <begin position="2551"/>
        <end position="2649"/>
    </location>
</feature>
<feature type="domain" description="RING-type" evidence="16">
    <location>
        <begin position="2352"/>
        <end position="2395"/>
    </location>
</feature>